<dbReference type="STRING" id="299467.A0A443SNE7"/>
<evidence type="ECO:0000313" key="6">
    <source>
        <dbReference type="EMBL" id="RWS29048.1"/>
    </source>
</evidence>
<protein>
    <submittedName>
        <fullName evidence="6">Dynactin subunit 2-A-like protein</fullName>
    </submittedName>
</protein>
<feature type="coiled-coil region" evidence="5">
    <location>
        <begin position="183"/>
        <end position="244"/>
    </location>
</feature>
<keyword evidence="5" id="KW-0175">Coiled coil</keyword>
<comment type="similarity">
    <text evidence="2">Belongs to the dynactin subunit 2 family.</text>
</comment>
<dbReference type="VEuPathDB" id="VectorBase:LDEU002992"/>
<dbReference type="AlphaFoldDB" id="A0A443SNE7"/>
<comment type="caution">
    <text evidence="6">The sequence shown here is derived from an EMBL/GenBank/DDBJ whole genome shotgun (WGS) entry which is preliminary data.</text>
</comment>
<name>A0A443SNE7_9ACAR</name>
<sequence>MSDISKYRDLPGIAFDTPDVYETSDLPEVDQLNRRAATTFDGDCSDNVSIIAIKPEKAYEAFKDKRVDANNVDFSEDHGIRRQTGYQTSGDWEIVDSASRDQETPLQKYRRLQAEASDLIDSLKTTKETNVPTNPSAAFGSVLASTDILTGLNRLSEQLKCLNVEEWAESNILAGVESSPKLYSQLCSQIENLKDQTLEAKKETTETNEHTVTYQLLCNAEISKNRELAKINLVEQRIKRLENIVGNDDQKISFLTSLTNDKSLFEAVNVMSARISQFDSSHLESIEARLKSLLTKLNQVSEKKTQLEDAEKQNKIDELYDIVMKNEKCSASLPVIASRLNSLNDLHEQAIQFSSALSYIDSLQSQIEESMRNNEKELKELKEVFMGNIEVIKKSLDNLNKRIESLN</sequence>
<dbReference type="PANTHER" id="PTHR15346">
    <property type="entry name" value="DYNACTIN SUBUNIT"/>
    <property type="match status" value="1"/>
</dbReference>
<keyword evidence="7" id="KW-1185">Reference proteome</keyword>
<dbReference type="Pfam" id="PF04912">
    <property type="entry name" value="Dynamitin"/>
    <property type="match status" value="1"/>
</dbReference>
<dbReference type="GO" id="GO:0005737">
    <property type="term" value="C:cytoplasm"/>
    <property type="evidence" value="ECO:0007669"/>
    <property type="project" value="UniProtKB-SubCell"/>
</dbReference>
<evidence type="ECO:0000313" key="7">
    <source>
        <dbReference type="Proteomes" id="UP000288716"/>
    </source>
</evidence>
<comment type="subcellular location">
    <subcellularLocation>
        <location evidence="1">Cytoplasm</location>
    </subcellularLocation>
</comment>
<gene>
    <name evidence="6" type="ORF">B4U80_02131</name>
</gene>
<accession>A0A443SNE7</accession>
<evidence type="ECO:0000256" key="4">
    <source>
        <dbReference type="ARBA" id="ARBA00023017"/>
    </source>
</evidence>
<keyword evidence="4" id="KW-0243">Dynein</keyword>
<evidence type="ECO:0000256" key="1">
    <source>
        <dbReference type="ARBA" id="ARBA00004496"/>
    </source>
</evidence>
<organism evidence="6 7">
    <name type="scientific">Leptotrombidium deliense</name>
    <dbReference type="NCBI Taxonomy" id="299467"/>
    <lineage>
        <taxon>Eukaryota</taxon>
        <taxon>Metazoa</taxon>
        <taxon>Ecdysozoa</taxon>
        <taxon>Arthropoda</taxon>
        <taxon>Chelicerata</taxon>
        <taxon>Arachnida</taxon>
        <taxon>Acari</taxon>
        <taxon>Acariformes</taxon>
        <taxon>Trombidiformes</taxon>
        <taxon>Prostigmata</taxon>
        <taxon>Anystina</taxon>
        <taxon>Parasitengona</taxon>
        <taxon>Trombiculoidea</taxon>
        <taxon>Trombiculidae</taxon>
        <taxon>Leptotrombidium</taxon>
    </lineage>
</organism>
<proteinExistence type="inferred from homology"/>
<evidence type="ECO:0000256" key="5">
    <source>
        <dbReference type="SAM" id="Coils"/>
    </source>
</evidence>
<reference evidence="6 7" key="1">
    <citation type="journal article" date="2018" name="Gigascience">
        <title>Genomes of trombidid mites reveal novel predicted allergens and laterally-transferred genes associated with secondary metabolism.</title>
        <authorList>
            <person name="Dong X."/>
            <person name="Chaisiri K."/>
            <person name="Xia D."/>
            <person name="Armstrong S.D."/>
            <person name="Fang Y."/>
            <person name="Donnelly M.J."/>
            <person name="Kadowaki T."/>
            <person name="McGarry J.W."/>
            <person name="Darby A.C."/>
            <person name="Makepeace B.L."/>
        </authorList>
    </citation>
    <scope>NUCLEOTIDE SEQUENCE [LARGE SCALE GENOMIC DNA]</scope>
    <source>
        <strain evidence="6">UoL-UT</strain>
    </source>
</reference>
<evidence type="ECO:0000256" key="2">
    <source>
        <dbReference type="ARBA" id="ARBA00006176"/>
    </source>
</evidence>
<dbReference type="Proteomes" id="UP000288716">
    <property type="component" value="Unassembled WGS sequence"/>
</dbReference>
<dbReference type="OrthoDB" id="4977at2759"/>
<dbReference type="GO" id="GO:0005869">
    <property type="term" value="C:dynactin complex"/>
    <property type="evidence" value="ECO:0007669"/>
    <property type="project" value="InterPro"/>
</dbReference>
<evidence type="ECO:0000256" key="3">
    <source>
        <dbReference type="ARBA" id="ARBA00022490"/>
    </source>
</evidence>
<feature type="coiled-coil region" evidence="5">
    <location>
        <begin position="283"/>
        <end position="313"/>
    </location>
</feature>
<dbReference type="InterPro" id="IPR028133">
    <property type="entry name" value="Dynamitin"/>
</dbReference>
<dbReference type="GO" id="GO:0030286">
    <property type="term" value="C:dynein complex"/>
    <property type="evidence" value="ECO:0007669"/>
    <property type="project" value="UniProtKB-KW"/>
</dbReference>
<dbReference type="EMBL" id="NCKV01001093">
    <property type="protein sequence ID" value="RWS29048.1"/>
    <property type="molecule type" value="Genomic_DNA"/>
</dbReference>
<keyword evidence="3" id="KW-0963">Cytoplasm</keyword>
<dbReference type="GO" id="GO:0007017">
    <property type="term" value="P:microtubule-based process"/>
    <property type="evidence" value="ECO:0007669"/>
    <property type="project" value="InterPro"/>
</dbReference>